<organism evidence="2 3">
    <name type="scientific">Carnegiea gigantea</name>
    <dbReference type="NCBI Taxonomy" id="171969"/>
    <lineage>
        <taxon>Eukaryota</taxon>
        <taxon>Viridiplantae</taxon>
        <taxon>Streptophyta</taxon>
        <taxon>Embryophyta</taxon>
        <taxon>Tracheophyta</taxon>
        <taxon>Spermatophyta</taxon>
        <taxon>Magnoliopsida</taxon>
        <taxon>eudicotyledons</taxon>
        <taxon>Gunneridae</taxon>
        <taxon>Pentapetalae</taxon>
        <taxon>Caryophyllales</taxon>
        <taxon>Cactineae</taxon>
        <taxon>Cactaceae</taxon>
        <taxon>Cactoideae</taxon>
        <taxon>Echinocereeae</taxon>
        <taxon>Carnegiea</taxon>
    </lineage>
</organism>
<accession>A0A9Q1K3N1</accession>
<evidence type="ECO:0000313" key="2">
    <source>
        <dbReference type="EMBL" id="KAJ8435797.1"/>
    </source>
</evidence>
<sequence length="180" mass="20870">MLAVRMAETSLLHETGSVHLSICRASPFSLSRASTLSLSLSLFHCRRCRSAVIGARHLSRSSARRCTDFYRFAVYASPLNDWILVTLAFFIYPFSCQIFIIALLRLRAVTVFFFPVLSFFLRFAIVLPKRITSTPGGISRKDNVNEYEMQRKDNVNEYERQRELNIQQTIENFRNLEYRG</sequence>
<keyword evidence="1" id="KW-0472">Membrane</keyword>
<dbReference type="Proteomes" id="UP001153076">
    <property type="component" value="Unassembled WGS sequence"/>
</dbReference>
<keyword evidence="3" id="KW-1185">Reference proteome</keyword>
<dbReference type="EMBL" id="JAKOGI010000386">
    <property type="protein sequence ID" value="KAJ8435797.1"/>
    <property type="molecule type" value="Genomic_DNA"/>
</dbReference>
<proteinExistence type="predicted"/>
<feature type="transmembrane region" description="Helical" evidence="1">
    <location>
        <begin position="69"/>
        <end position="92"/>
    </location>
</feature>
<dbReference type="AlphaFoldDB" id="A0A9Q1K3N1"/>
<keyword evidence="1" id="KW-1133">Transmembrane helix</keyword>
<feature type="transmembrane region" description="Helical" evidence="1">
    <location>
        <begin position="98"/>
        <end position="121"/>
    </location>
</feature>
<comment type="caution">
    <text evidence="2">The sequence shown here is derived from an EMBL/GenBank/DDBJ whole genome shotgun (WGS) entry which is preliminary data.</text>
</comment>
<evidence type="ECO:0000256" key="1">
    <source>
        <dbReference type="SAM" id="Phobius"/>
    </source>
</evidence>
<protein>
    <submittedName>
        <fullName evidence="2">Uncharacterized protein</fullName>
    </submittedName>
</protein>
<evidence type="ECO:0000313" key="3">
    <source>
        <dbReference type="Proteomes" id="UP001153076"/>
    </source>
</evidence>
<gene>
    <name evidence="2" type="ORF">Cgig2_024780</name>
</gene>
<keyword evidence="1" id="KW-0812">Transmembrane</keyword>
<reference evidence="2" key="1">
    <citation type="submission" date="2022-04" db="EMBL/GenBank/DDBJ databases">
        <title>Carnegiea gigantea Genome sequencing and assembly v2.</title>
        <authorList>
            <person name="Copetti D."/>
            <person name="Sanderson M.J."/>
            <person name="Burquez A."/>
            <person name="Wojciechowski M.F."/>
        </authorList>
    </citation>
    <scope>NUCLEOTIDE SEQUENCE</scope>
    <source>
        <strain evidence="2">SGP5-SGP5p</strain>
        <tissue evidence="2">Aerial part</tissue>
    </source>
</reference>
<name>A0A9Q1K3N1_9CARY</name>